<dbReference type="InterPro" id="IPR036412">
    <property type="entry name" value="HAD-like_sf"/>
</dbReference>
<dbReference type="InterPro" id="IPR008250">
    <property type="entry name" value="ATPase_P-typ_transduc_dom_A_sf"/>
</dbReference>
<feature type="coiled-coil region" evidence="11">
    <location>
        <begin position="625"/>
        <end position="652"/>
    </location>
</feature>
<dbReference type="GO" id="GO:0006874">
    <property type="term" value="P:intracellular calcium ion homeostasis"/>
    <property type="evidence" value="ECO:0007669"/>
    <property type="project" value="TreeGrafter"/>
</dbReference>
<dbReference type="GO" id="GO:0019829">
    <property type="term" value="F:ATPase-coupled monoatomic cation transmembrane transporter activity"/>
    <property type="evidence" value="ECO:0007669"/>
    <property type="project" value="TreeGrafter"/>
</dbReference>
<keyword evidence="3 12" id="KW-0812">Transmembrane</keyword>
<comment type="similarity">
    <text evidence="2">Belongs to the cation transport ATPase (P-type) (TC 3.A.3) family. Type V subfamily.</text>
</comment>
<evidence type="ECO:0000256" key="6">
    <source>
        <dbReference type="ARBA" id="ARBA00022840"/>
    </source>
</evidence>
<dbReference type="Gene3D" id="2.70.150.10">
    <property type="entry name" value="Calcium-transporting ATPase, cytoplasmic transduction domain A"/>
    <property type="match status" value="1"/>
</dbReference>
<dbReference type="InterPro" id="IPR018303">
    <property type="entry name" value="ATPase_P-typ_P_site"/>
</dbReference>
<evidence type="ECO:0000256" key="8">
    <source>
        <dbReference type="ARBA" id="ARBA00022967"/>
    </source>
</evidence>
<dbReference type="OrthoDB" id="48943at2759"/>
<dbReference type="Pfam" id="PF00122">
    <property type="entry name" value="E1-E2_ATPase"/>
    <property type="match status" value="1"/>
</dbReference>
<evidence type="ECO:0000256" key="3">
    <source>
        <dbReference type="ARBA" id="ARBA00022692"/>
    </source>
</evidence>
<keyword evidence="15" id="KW-1185">Reference proteome</keyword>
<dbReference type="PROSITE" id="PS00154">
    <property type="entry name" value="ATPASE_E1_E2"/>
    <property type="match status" value="1"/>
</dbReference>
<feature type="transmembrane region" description="Helical" evidence="12">
    <location>
        <begin position="843"/>
        <end position="863"/>
    </location>
</feature>
<dbReference type="Gene3D" id="3.40.50.1000">
    <property type="entry name" value="HAD superfamily/HAD-like"/>
    <property type="match status" value="1"/>
</dbReference>
<dbReference type="SFLD" id="SFLDS00003">
    <property type="entry name" value="Haloacid_Dehalogenase"/>
    <property type="match status" value="1"/>
</dbReference>
<accession>A0A9W7EHL0</accession>
<keyword evidence="6" id="KW-0067">ATP-binding</keyword>
<dbReference type="EMBL" id="BRXY01000204">
    <property type="protein sequence ID" value="GMH77053.1"/>
    <property type="molecule type" value="Genomic_DNA"/>
</dbReference>
<keyword evidence="9 12" id="KW-1133">Transmembrane helix</keyword>
<dbReference type="SUPFAM" id="SSF56784">
    <property type="entry name" value="HAD-like"/>
    <property type="match status" value="1"/>
</dbReference>
<evidence type="ECO:0000256" key="9">
    <source>
        <dbReference type="ARBA" id="ARBA00022989"/>
    </source>
</evidence>
<keyword evidence="5" id="KW-0547">Nucleotide-binding</keyword>
<dbReference type="Pfam" id="PF13246">
    <property type="entry name" value="Cation_ATPase"/>
    <property type="match status" value="1"/>
</dbReference>
<dbReference type="GO" id="GO:0046872">
    <property type="term" value="F:metal ion binding"/>
    <property type="evidence" value="ECO:0007669"/>
    <property type="project" value="UniProtKB-KW"/>
</dbReference>
<dbReference type="InterPro" id="IPR059000">
    <property type="entry name" value="ATPase_P-type_domA"/>
</dbReference>
<evidence type="ECO:0000256" key="11">
    <source>
        <dbReference type="SAM" id="Coils"/>
    </source>
</evidence>
<dbReference type="PRINTS" id="PR00121">
    <property type="entry name" value="NAKATPASE"/>
</dbReference>
<keyword evidence="4" id="KW-0479">Metal-binding</keyword>
<comment type="subcellular location">
    <subcellularLocation>
        <location evidence="1">Membrane</location>
        <topology evidence="1">Multi-pass membrane protein</topology>
    </subcellularLocation>
</comment>
<dbReference type="InterPro" id="IPR001757">
    <property type="entry name" value="P_typ_ATPase"/>
</dbReference>
<evidence type="ECO:0000313" key="15">
    <source>
        <dbReference type="Proteomes" id="UP001165085"/>
    </source>
</evidence>
<evidence type="ECO:0000259" key="13">
    <source>
        <dbReference type="Pfam" id="PF00122"/>
    </source>
</evidence>
<protein>
    <recommendedName>
        <fullName evidence="13">P-type ATPase A domain-containing protein</fullName>
    </recommendedName>
</protein>
<dbReference type="SUPFAM" id="SSF81653">
    <property type="entry name" value="Calcium ATPase, transduction domain A"/>
    <property type="match status" value="1"/>
</dbReference>
<dbReference type="NCBIfam" id="TIGR01494">
    <property type="entry name" value="ATPase_P-type"/>
    <property type="match status" value="1"/>
</dbReference>
<feature type="transmembrane region" description="Helical" evidence="12">
    <location>
        <begin position="158"/>
        <end position="176"/>
    </location>
</feature>
<dbReference type="InterPro" id="IPR006544">
    <property type="entry name" value="P-type_TPase_V"/>
</dbReference>
<dbReference type="Gene3D" id="3.40.1110.10">
    <property type="entry name" value="Calcium-transporting ATPase, cytoplasmic domain N"/>
    <property type="match status" value="1"/>
</dbReference>
<feature type="domain" description="P-type ATPase A" evidence="13">
    <location>
        <begin position="47"/>
        <end position="142"/>
    </location>
</feature>
<dbReference type="Proteomes" id="UP001165085">
    <property type="component" value="Unassembled WGS sequence"/>
</dbReference>
<keyword evidence="7" id="KW-0460">Magnesium</keyword>
<dbReference type="GO" id="GO:0005789">
    <property type="term" value="C:endoplasmic reticulum membrane"/>
    <property type="evidence" value="ECO:0007669"/>
    <property type="project" value="TreeGrafter"/>
</dbReference>
<sequence>MCYRGGWSRILTSEIVVGDVISLKTPGFENTLKSVDQRCSGDVERVVVPADAVVLRGRVVVNEAMLTGESTAQVKESVEERGGGGRLDVEEDKKIIVWGGSSIVNHKSGGGISAVPQCSDGGALGYVFKVGFETQQGKLLRNMAYTENEGGTTSTDTLIFILVLLFFAFLAALNVVQQGLLDPDRNRFKLLLHTIIIITSVVPPELPMELSLAVTNSLKSLMDKNVYCTEPFRVPLAGKIDTCCFDKTGTLTSDEMVLKGVVCVDGGRMTALQGNVGEVEEEVLHVLAGCQGLTVINGGKVLGDPLEKATLEGTGWELKGENEVGGNGEGGEKSIRIVHRFGFDSKLKRMSCVIADDKLKLKLVAKGAPEKLKEFFNADTVPEDYDKVSMAHMAKGRRVLALGTKALPQDVTIGKVKTLKRSDLESNLTFCGFIVLTCPLKTDTTPVISELTSSGHRCVMITGDAVLTAAEVARKVGIIQVEAENTLELVKDGKEWRAMSSSTPSHTFKHEPDNIQFLPSLVKKGYQLCVSGDALVSLLSSSGSSLLSAPSLKLLKAVVPHVTVFARHAPKQKEAVIAALNAGGKFTMMCGDGTNDVGALKQAHVGISLISVPEVESKTRNAMNAVDLLKRIEKLERKLVKAKAKKDGDKEAEITKQINKLRKKSRKLKAGEGGFREQIKKLKEAEEALDNVHLGDASVASPFTYRGTSISCCKMIALQGRCTLVTMLQIYKILGVNCLVTAITLSRLTIVGVKQGDTQLTALGLIVAGLFFFVSVSKPLQTLSTTRPPSSILCLPALASIITQFCIHLTFMTFTVTASLPFLDPLDASTIPDAAFNPTPLNSAVYLLSVCITVNTFACNYVGTPFTESLRDNKLLSKAILGLFVVMGVCVTETFLPINQLLQLDPFPEWEDRFVNANRAGDMSAEELGEEGELGPVLELVKTLGFKGFLGAVMVADTICVNLIERSIFRKLLGGD</sequence>
<keyword evidence="11" id="KW-0175">Coiled coil</keyword>
<keyword evidence="10 12" id="KW-0472">Membrane</keyword>
<dbReference type="NCBIfam" id="TIGR01657">
    <property type="entry name" value="P-ATPase-V"/>
    <property type="match status" value="1"/>
</dbReference>
<dbReference type="GO" id="GO:0005524">
    <property type="term" value="F:ATP binding"/>
    <property type="evidence" value="ECO:0007669"/>
    <property type="project" value="UniProtKB-KW"/>
</dbReference>
<evidence type="ECO:0000256" key="2">
    <source>
        <dbReference type="ARBA" id="ARBA00006000"/>
    </source>
</evidence>
<feature type="transmembrane region" description="Helical" evidence="12">
    <location>
        <begin position="875"/>
        <end position="898"/>
    </location>
</feature>
<dbReference type="SUPFAM" id="SSF81665">
    <property type="entry name" value="Calcium ATPase, transmembrane domain M"/>
    <property type="match status" value="1"/>
</dbReference>
<evidence type="ECO:0000256" key="12">
    <source>
        <dbReference type="SAM" id="Phobius"/>
    </source>
</evidence>
<gene>
    <name evidence="14" type="ORF">TrST_g4080</name>
</gene>
<reference evidence="15" key="1">
    <citation type="journal article" date="2023" name="Commun. Biol.">
        <title>Genome analysis of Parmales, the sister group of diatoms, reveals the evolutionary specialization of diatoms from phago-mixotrophs to photoautotrophs.</title>
        <authorList>
            <person name="Ban H."/>
            <person name="Sato S."/>
            <person name="Yoshikawa S."/>
            <person name="Yamada K."/>
            <person name="Nakamura Y."/>
            <person name="Ichinomiya M."/>
            <person name="Sato N."/>
            <person name="Blanc-Mathieu R."/>
            <person name="Endo H."/>
            <person name="Kuwata A."/>
            <person name="Ogata H."/>
        </authorList>
    </citation>
    <scope>NUCLEOTIDE SEQUENCE [LARGE SCALE GENOMIC DNA]</scope>
    <source>
        <strain evidence="15">NIES 3701</strain>
    </source>
</reference>
<evidence type="ECO:0000256" key="4">
    <source>
        <dbReference type="ARBA" id="ARBA00022723"/>
    </source>
</evidence>
<evidence type="ECO:0000256" key="5">
    <source>
        <dbReference type="ARBA" id="ARBA00022741"/>
    </source>
</evidence>
<dbReference type="InterPro" id="IPR023214">
    <property type="entry name" value="HAD_sf"/>
</dbReference>
<feature type="transmembrane region" description="Helical" evidence="12">
    <location>
        <begin position="792"/>
        <end position="823"/>
    </location>
</feature>
<evidence type="ECO:0000256" key="10">
    <source>
        <dbReference type="ARBA" id="ARBA00023136"/>
    </source>
</evidence>
<dbReference type="SFLD" id="SFLDG00002">
    <property type="entry name" value="C1.7:_P-type_atpase_like"/>
    <property type="match status" value="1"/>
</dbReference>
<dbReference type="GO" id="GO:0015662">
    <property type="term" value="F:P-type ion transporter activity"/>
    <property type="evidence" value="ECO:0007669"/>
    <property type="project" value="TreeGrafter"/>
</dbReference>
<dbReference type="InterPro" id="IPR023298">
    <property type="entry name" value="ATPase_P-typ_TM_dom_sf"/>
</dbReference>
<dbReference type="PANTHER" id="PTHR45630:SF7">
    <property type="entry name" value="ENDOPLASMIC RETICULUM TRANSMEMBRANE HELIX TRANSLOCASE"/>
    <property type="match status" value="1"/>
</dbReference>
<dbReference type="GO" id="GO:0016887">
    <property type="term" value="F:ATP hydrolysis activity"/>
    <property type="evidence" value="ECO:0007669"/>
    <property type="project" value="InterPro"/>
</dbReference>
<comment type="caution">
    <text evidence="14">The sequence shown here is derived from an EMBL/GenBank/DDBJ whole genome shotgun (WGS) entry which is preliminary data.</text>
</comment>
<dbReference type="InterPro" id="IPR044492">
    <property type="entry name" value="P_typ_ATPase_HD_dom"/>
</dbReference>
<dbReference type="PRINTS" id="PR00119">
    <property type="entry name" value="CATATPASE"/>
</dbReference>
<dbReference type="SUPFAM" id="SSF81660">
    <property type="entry name" value="Metal cation-transporting ATPase, ATP-binding domain N"/>
    <property type="match status" value="1"/>
</dbReference>
<dbReference type="Gene3D" id="1.20.1110.10">
    <property type="entry name" value="Calcium-transporting ATPase, transmembrane domain"/>
    <property type="match status" value="1"/>
</dbReference>
<name>A0A9W7EHL0_9STRA</name>
<keyword evidence="8" id="KW-1278">Translocase</keyword>
<evidence type="ECO:0000313" key="14">
    <source>
        <dbReference type="EMBL" id="GMH77053.1"/>
    </source>
</evidence>
<dbReference type="InterPro" id="IPR023299">
    <property type="entry name" value="ATPase_P-typ_cyto_dom_N"/>
</dbReference>
<organism evidence="14 15">
    <name type="scientific">Triparma strigata</name>
    <dbReference type="NCBI Taxonomy" id="1606541"/>
    <lineage>
        <taxon>Eukaryota</taxon>
        <taxon>Sar</taxon>
        <taxon>Stramenopiles</taxon>
        <taxon>Ochrophyta</taxon>
        <taxon>Bolidophyceae</taxon>
        <taxon>Parmales</taxon>
        <taxon>Triparmaceae</taxon>
        <taxon>Triparma</taxon>
    </lineage>
</organism>
<dbReference type="AlphaFoldDB" id="A0A9W7EHL0"/>
<evidence type="ECO:0000256" key="7">
    <source>
        <dbReference type="ARBA" id="ARBA00022842"/>
    </source>
</evidence>
<feature type="transmembrane region" description="Helical" evidence="12">
    <location>
        <begin position="760"/>
        <end position="780"/>
    </location>
</feature>
<dbReference type="SFLD" id="SFLDF00027">
    <property type="entry name" value="p-type_atpase"/>
    <property type="match status" value="1"/>
</dbReference>
<evidence type="ECO:0000256" key="1">
    <source>
        <dbReference type="ARBA" id="ARBA00004141"/>
    </source>
</evidence>
<proteinExistence type="inferred from homology"/>
<dbReference type="PANTHER" id="PTHR45630">
    <property type="entry name" value="CATION-TRANSPORTING ATPASE-RELATED"/>
    <property type="match status" value="1"/>
</dbReference>